<dbReference type="PATRIC" id="fig|272947.5.peg.411"/>
<evidence type="ECO:0000259" key="5">
    <source>
        <dbReference type="Pfam" id="PF01343"/>
    </source>
</evidence>
<accession>Q9ZDD3</accession>
<evidence type="ECO:0000256" key="3">
    <source>
        <dbReference type="ARBA" id="ARBA00022801"/>
    </source>
</evidence>
<dbReference type="HOGENOM" id="CLU_046540_1_0_5"/>
<keyword evidence="2 6" id="KW-0645">Protease</keyword>
<dbReference type="InterPro" id="IPR047272">
    <property type="entry name" value="S49_SppA_C"/>
</dbReference>
<keyword evidence="4" id="KW-0720">Serine protease</keyword>
<evidence type="ECO:0000256" key="2">
    <source>
        <dbReference type="ARBA" id="ARBA00022670"/>
    </source>
</evidence>
<dbReference type="PIR" id="E71697">
    <property type="entry name" value="E71697"/>
</dbReference>
<dbReference type="EnsemblBacteria" id="CAA14855">
    <property type="protein sequence ID" value="CAA14855"/>
    <property type="gene ID" value="CAA14855"/>
</dbReference>
<dbReference type="OrthoDB" id="9764363at2"/>
<dbReference type="PANTHER" id="PTHR42987">
    <property type="entry name" value="PEPTIDASE S49"/>
    <property type="match status" value="1"/>
</dbReference>
<evidence type="ECO:0000313" key="7">
    <source>
        <dbReference type="Proteomes" id="UP000002480"/>
    </source>
</evidence>
<name>Q9ZDD3_RICPR</name>
<dbReference type="eggNOG" id="COG0616">
    <property type="taxonomic scope" value="Bacteria"/>
</dbReference>
<organism evidence="6 7">
    <name type="scientific">Rickettsia prowazekii (strain Madrid E)</name>
    <dbReference type="NCBI Taxonomy" id="272947"/>
    <lineage>
        <taxon>Bacteria</taxon>
        <taxon>Pseudomonadati</taxon>
        <taxon>Pseudomonadota</taxon>
        <taxon>Alphaproteobacteria</taxon>
        <taxon>Rickettsiales</taxon>
        <taxon>Rickettsiaceae</taxon>
        <taxon>Rickettsieae</taxon>
        <taxon>Rickettsia</taxon>
        <taxon>typhus group</taxon>
    </lineage>
</organism>
<dbReference type="GO" id="GO:0006508">
    <property type="term" value="P:proteolysis"/>
    <property type="evidence" value="ECO:0007669"/>
    <property type="project" value="UniProtKB-KW"/>
</dbReference>
<gene>
    <name evidence="6" type="ordered locus">RP398</name>
</gene>
<dbReference type="KEGG" id="rpr:RP398"/>
<dbReference type="EMBL" id="AJ235271">
    <property type="protein sequence ID" value="CAA14855.1"/>
    <property type="molecule type" value="Genomic_DNA"/>
</dbReference>
<dbReference type="GO" id="GO:0008236">
    <property type="term" value="F:serine-type peptidase activity"/>
    <property type="evidence" value="ECO:0007669"/>
    <property type="project" value="UniProtKB-KW"/>
</dbReference>
<protein>
    <submittedName>
        <fullName evidence="6">POSSIBLE PROTEASE SOHB (SohB)</fullName>
    </submittedName>
</protein>
<evidence type="ECO:0000313" key="6">
    <source>
        <dbReference type="EMBL" id="CAA14855.1"/>
    </source>
</evidence>
<dbReference type="Gene3D" id="3.90.226.10">
    <property type="entry name" value="2-enoyl-CoA Hydratase, Chain A, domain 1"/>
    <property type="match status" value="1"/>
</dbReference>
<feature type="domain" description="Peptidase S49" evidence="5">
    <location>
        <begin position="111"/>
        <end position="255"/>
    </location>
</feature>
<dbReference type="Gene3D" id="6.20.330.10">
    <property type="match status" value="1"/>
</dbReference>
<dbReference type="Proteomes" id="UP000002480">
    <property type="component" value="Chromosome"/>
</dbReference>
<dbReference type="InterPro" id="IPR002142">
    <property type="entry name" value="Peptidase_S49"/>
</dbReference>
<reference evidence="6 7" key="1">
    <citation type="journal article" date="1998" name="Nature">
        <title>The genome sequence of Rickettsia prowazekii and the origin of mitochondria.</title>
        <authorList>
            <person name="Andersson S.G.E."/>
            <person name="Zomorodipour A."/>
            <person name="Andersson J.O."/>
            <person name="Sicheritz-Ponten T."/>
            <person name="Alsmark U.C.M."/>
            <person name="Podowski R.M."/>
            <person name="Naeslund A.K."/>
            <person name="Eriksson A.S."/>
            <person name="Winkler H.H."/>
            <person name="Kurland C.G."/>
        </authorList>
    </citation>
    <scope>NUCLEOTIDE SEQUENCE [LARGE SCALE GENOMIC DNA]</scope>
    <source>
        <strain evidence="6 7">Madrid E</strain>
    </source>
</reference>
<dbReference type="PANTHER" id="PTHR42987:SF8">
    <property type="entry name" value="PROTEINASE"/>
    <property type="match status" value="1"/>
</dbReference>
<comment type="similarity">
    <text evidence="1">Belongs to the peptidase S49 family.</text>
</comment>
<evidence type="ECO:0000256" key="1">
    <source>
        <dbReference type="ARBA" id="ARBA00008683"/>
    </source>
</evidence>
<sequence>MSRIMNEVNKSTMANAEFDQIITKRQISKLDQLFASVFGDSKEVVAVLRLSGVIGKVSTMQSGLTLESLNELIEKTFKIKKLKALCLIINSPGGSPVQSELIAKRIRDLAKENKIKVYSFIEDMAASGGYWLACSGDQIYALPSSVIGSIGVVSSGFGFHEAINKLGIERRVYTEGKNKAVLDPFKPINKDDLKIIKDLQKQVYEHFVEYVKNRRAGKLTQQDEILFNGEFWAGQTALDYGLIDGIGDMYSVIKEKFGDNIKFQYLCAKQPWLKKKLGMRSKILIEDLVNTVIDTIENKIITDKFNMK</sequence>
<keyword evidence="3" id="KW-0378">Hydrolase</keyword>
<evidence type="ECO:0000256" key="4">
    <source>
        <dbReference type="ARBA" id="ARBA00022825"/>
    </source>
</evidence>
<keyword evidence="7" id="KW-1185">Reference proteome</keyword>
<dbReference type="CDD" id="cd07023">
    <property type="entry name" value="S49_Sppa_N_C"/>
    <property type="match status" value="1"/>
</dbReference>
<dbReference type="SUPFAM" id="SSF52096">
    <property type="entry name" value="ClpP/crotonase"/>
    <property type="match status" value="1"/>
</dbReference>
<dbReference type="InterPro" id="IPR029045">
    <property type="entry name" value="ClpP/crotonase-like_dom_sf"/>
</dbReference>
<dbReference type="AlphaFoldDB" id="Q9ZDD3"/>
<dbReference type="STRING" id="272947.gene:17555478"/>
<proteinExistence type="inferred from homology"/>
<dbReference type="Pfam" id="PF01343">
    <property type="entry name" value="Peptidase_S49"/>
    <property type="match status" value="1"/>
</dbReference>